<dbReference type="RefSeq" id="WP_015183027.1">
    <property type="nucleotide sequence ID" value="NC_019738.1"/>
</dbReference>
<sequence length="90" mass="9552">MHRATLTLLASAGSLAIMVLIANPADAAPVVAPNIDSVMEAPAVQIVKKHRTNPMLNLVAQQSNPILDQMGCNCTACIKALRQMQGQFTL</sequence>
<keyword evidence="1" id="KW-0732">Signal</keyword>
<evidence type="ECO:0000313" key="3">
    <source>
        <dbReference type="Proteomes" id="UP000010471"/>
    </source>
</evidence>
<feature type="signal peptide" evidence="1">
    <location>
        <begin position="1"/>
        <end position="27"/>
    </location>
</feature>
<dbReference type="AlphaFoldDB" id="K9WH74"/>
<evidence type="ECO:0000313" key="2">
    <source>
        <dbReference type="EMBL" id="AFZ18882.1"/>
    </source>
</evidence>
<dbReference type="KEGG" id="mic:Mic7113_3139"/>
<dbReference type="EMBL" id="CP003630">
    <property type="protein sequence ID" value="AFZ18882.1"/>
    <property type="molecule type" value="Genomic_DNA"/>
</dbReference>
<name>K9WH74_9CYAN</name>
<protein>
    <submittedName>
        <fullName evidence="2">Uncharacterized protein</fullName>
    </submittedName>
</protein>
<reference evidence="2 3" key="1">
    <citation type="submission" date="2012-06" db="EMBL/GenBank/DDBJ databases">
        <title>Finished chromosome of genome of Microcoleus sp. PCC 7113.</title>
        <authorList>
            <consortium name="US DOE Joint Genome Institute"/>
            <person name="Gugger M."/>
            <person name="Coursin T."/>
            <person name="Rippka R."/>
            <person name="Tandeau De Marsac N."/>
            <person name="Huntemann M."/>
            <person name="Wei C.-L."/>
            <person name="Han J."/>
            <person name="Detter J.C."/>
            <person name="Han C."/>
            <person name="Tapia R."/>
            <person name="Chen A."/>
            <person name="Kyrpides N."/>
            <person name="Mavromatis K."/>
            <person name="Markowitz V."/>
            <person name="Szeto E."/>
            <person name="Ivanova N."/>
            <person name="Pagani I."/>
            <person name="Pati A."/>
            <person name="Goodwin L."/>
            <person name="Nordberg H.P."/>
            <person name="Cantor M.N."/>
            <person name="Hua S.X."/>
            <person name="Woyke T."/>
            <person name="Kerfeld C.A."/>
        </authorList>
    </citation>
    <scope>NUCLEOTIDE SEQUENCE [LARGE SCALE GENOMIC DNA]</scope>
    <source>
        <strain evidence="2 3">PCC 7113</strain>
    </source>
</reference>
<keyword evidence="3" id="KW-1185">Reference proteome</keyword>
<gene>
    <name evidence="2" type="ORF">Mic7113_3139</name>
</gene>
<accession>K9WH74</accession>
<dbReference type="Proteomes" id="UP000010471">
    <property type="component" value="Chromosome"/>
</dbReference>
<evidence type="ECO:0000256" key="1">
    <source>
        <dbReference type="SAM" id="SignalP"/>
    </source>
</evidence>
<dbReference type="OrthoDB" id="516128at2"/>
<proteinExistence type="predicted"/>
<dbReference type="HOGENOM" id="CLU_2437539_0_0_3"/>
<organism evidence="2 3">
    <name type="scientific">Allocoleopsis franciscana PCC 7113</name>
    <dbReference type="NCBI Taxonomy" id="1173027"/>
    <lineage>
        <taxon>Bacteria</taxon>
        <taxon>Bacillati</taxon>
        <taxon>Cyanobacteriota</taxon>
        <taxon>Cyanophyceae</taxon>
        <taxon>Coleofasciculales</taxon>
        <taxon>Coleofasciculaceae</taxon>
        <taxon>Allocoleopsis</taxon>
        <taxon>Allocoleopsis franciscana</taxon>
    </lineage>
</organism>
<feature type="chain" id="PRO_5003938097" evidence="1">
    <location>
        <begin position="28"/>
        <end position="90"/>
    </location>
</feature>